<comment type="cofactor">
    <cofactor evidence="1">
        <name>Mg(2+)</name>
        <dbReference type="ChEBI" id="CHEBI:18420"/>
    </cofactor>
</comment>
<dbReference type="Gene3D" id="1.10.600.10">
    <property type="entry name" value="Farnesyl Diphosphate Synthase"/>
    <property type="match status" value="1"/>
</dbReference>
<dbReference type="SUPFAM" id="SSF48576">
    <property type="entry name" value="Terpenoid synthases"/>
    <property type="match status" value="1"/>
</dbReference>
<comment type="caution">
    <text evidence="2">The sequence shown here is derived from an EMBL/GenBank/DDBJ whole genome shotgun (WGS) entry which is preliminary data.</text>
</comment>
<gene>
    <name evidence="2" type="ORF">MM213_17420</name>
</gene>
<accession>A0ABS9VGI8</accession>
<dbReference type="SFLD" id="SFLDS00005">
    <property type="entry name" value="Isoprenoid_Synthase_Type_I"/>
    <property type="match status" value="1"/>
</dbReference>
<keyword evidence="1" id="KW-0456">Lyase</keyword>
<dbReference type="SFLD" id="SFLDG01020">
    <property type="entry name" value="Terpene_Cyclase_Like_2"/>
    <property type="match status" value="1"/>
</dbReference>
<name>A0ABS9VGI8_9BACT</name>
<keyword evidence="1" id="KW-0460">Magnesium</keyword>
<comment type="similarity">
    <text evidence="1">Belongs to the terpene synthase family.</text>
</comment>
<evidence type="ECO:0000313" key="2">
    <source>
        <dbReference type="EMBL" id="MCH7415284.1"/>
    </source>
</evidence>
<dbReference type="PANTHER" id="PTHR35201">
    <property type="entry name" value="TERPENE SYNTHASE"/>
    <property type="match status" value="1"/>
</dbReference>
<proteinExistence type="inferred from homology"/>
<dbReference type="EMBL" id="JAKZGO010000019">
    <property type="protein sequence ID" value="MCH7415284.1"/>
    <property type="molecule type" value="Genomic_DNA"/>
</dbReference>
<organism evidence="2 3">
    <name type="scientific">Belliella alkalica</name>
    <dbReference type="NCBI Taxonomy" id="1730871"/>
    <lineage>
        <taxon>Bacteria</taxon>
        <taxon>Pseudomonadati</taxon>
        <taxon>Bacteroidota</taxon>
        <taxon>Cytophagia</taxon>
        <taxon>Cytophagales</taxon>
        <taxon>Cyclobacteriaceae</taxon>
        <taxon>Belliella</taxon>
    </lineage>
</organism>
<dbReference type="Proteomes" id="UP001165430">
    <property type="component" value="Unassembled WGS sequence"/>
</dbReference>
<dbReference type="InterPro" id="IPR008949">
    <property type="entry name" value="Isoprenoid_synthase_dom_sf"/>
</dbReference>
<keyword evidence="3" id="KW-1185">Reference proteome</keyword>
<reference evidence="2" key="1">
    <citation type="submission" date="2022-03" db="EMBL/GenBank/DDBJ databases">
        <title>De novo assembled genomes of Belliella spp. (Cyclobacteriaceae) strains.</title>
        <authorList>
            <person name="Szabo A."/>
            <person name="Korponai K."/>
            <person name="Felfoldi T."/>
        </authorList>
    </citation>
    <scope>NUCLEOTIDE SEQUENCE</scope>
    <source>
        <strain evidence="2">DSM 111903</strain>
    </source>
</reference>
<evidence type="ECO:0000313" key="3">
    <source>
        <dbReference type="Proteomes" id="UP001165430"/>
    </source>
</evidence>
<keyword evidence="1" id="KW-0479">Metal-binding</keyword>
<dbReference type="PANTHER" id="PTHR35201:SF4">
    <property type="entry name" value="BETA-PINACENE SYNTHASE-RELATED"/>
    <property type="match status" value="1"/>
</dbReference>
<dbReference type="Pfam" id="PF19086">
    <property type="entry name" value="Terpene_syn_C_2"/>
    <property type="match status" value="1"/>
</dbReference>
<dbReference type="InterPro" id="IPR034686">
    <property type="entry name" value="Terpene_cyclase-like_2"/>
</dbReference>
<dbReference type="RefSeq" id="WP_241414174.1">
    <property type="nucleotide sequence ID" value="NZ_JAKZGO010000019.1"/>
</dbReference>
<evidence type="ECO:0000256" key="1">
    <source>
        <dbReference type="RuleBase" id="RU366034"/>
    </source>
</evidence>
<dbReference type="EC" id="4.2.3.-" evidence="1"/>
<protein>
    <recommendedName>
        <fullName evidence="1">Terpene synthase</fullName>
        <ecNumber evidence="1">4.2.3.-</ecNumber>
    </recommendedName>
</protein>
<sequence length="391" mass="46264">MVLISQKHYKDAYALLNRYFNGFFRILNPDQLAQLFKVDKRTISRHNKYLHQIKESPVAKVKMGEILNYDFFSSLHLEAGLITNKVVAWLKSHQLLESPRQIRNFRENKMTYLAARLYPEASLQKSIWIGKLYAWLFLMDDYADRLPKGQKLKFWAVMEESVGNIMDPFYQAYLVNENIFIRGFEILWKDFAMLKSEWYRDTLKSEIEQYMVANLWEAKNRDFDKIPPLEEYLNKRPYFSGGRLALELIPLCIHGKPEEIQYAWGMLEAPRKLAAELIFISNDILSYQKEAEISDFHNWVALLMENQKMDKDGAMQTLLLRHDKVLRTFESKIRLYTANYKPEDSLNLSMIKNLKFQVSGAVTWSVEDTKRYLPKEKLANTIARIEKSFKY</sequence>